<gene>
    <name evidence="3" type="ORF">HNP77_001068</name>
</gene>
<keyword evidence="4" id="KW-1185">Reference proteome</keyword>
<protein>
    <recommendedName>
        <fullName evidence="2">NAD glycohydrolase translocation F5/8 type C domain-containing protein</fullName>
    </recommendedName>
</protein>
<feature type="domain" description="NAD glycohydrolase translocation F5/8 type C" evidence="2">
    <location>
        <begin position="137"/>
        <end position="268"/>
    </location>
</feature>
<dbReference type="Pfam" id="PF25302">
    <property type="entry name" value="NADase_transloc"/>
    <property type="match status" value="1"/>
</dbReference>
<comment type="caution">
    <text evidence="3">The sequence shown here is derived from an EMBL/GenBank/DDBJ whole genome shotgun (WGS) entry which is preliminary data.</text>
</comment>
<keyword evidence="1" id="KW-0732">Signal</keyword>
<dbReference type="EMBL" id="JACHFR010000002">
    <property type="protein sequence ID" value="MBB5218699.1"/>
    <property type="molecule type" value="Genomic_DNA"/>
</dbReference>
<feature type="signal peptide" evidence="1">
    <location>
        <begin position="1"/>
        <end position="19"/>
    </location>
</feature>
<accession>A0A840S7V9</accession>
<evidence type="ECO:0000313" key="4">
    <source>
        <dbReference type="Proteomes" id="UP000578697"/>
    </source>
</evidence>
<evidence type="ECO:0000256" key="1">
    <source>
        <dbReference type="SAM" id="SignalP"/>
    </source>
</evidence>
<proteinExistence type="predicted"/>
<name>A0A840S7V9_9SPIR</name>
<feature type="chain" id="PRO_5032596638" description="NAD glycohydrolase translocation F5/8 type C domain-containing protein" evidence="1">
    <location>
        <begin position="20"/>
        <end position="271"/>
    </location>
</feature>
<evidence type="ECO:0000313" key="3">
    <source>
        <dbReference type="EMBL" id="MBB5218699.1"/>
    </source>
</evidence>
<dbReference type="InterPro" id="IPR057561">
    <property type="entry name" value="NADase_transloc"/>
</dbReference>
<dbReference type="AlphaFoldDB" id="A0A840S7V9"/>
<dbReference type="NCBIfam" id="NF047619">
    <property type="entry name" value="NADase_discoid"/>
    <property type="match status" value="1"/>
</dbReference>
<reference evidence="3 4" key="1">
    <citation type="submission" date="2020-08" db="EMBL/GenBank/DDBJ databases">
        <title>Genomic Encyclopedia of Type Strains, Phase IV (KMG-IV): sequencing the most valuable type-strain genomes for metagenomic binning, comparative biology and taxonomic classification.</title>
        <authorList>
            <person name="Goeker M."/>
        </authorList>
    </citation>
    <scope>NUCLEOTIDE SEQUENCE [LARGE SCALE GENOMIC DNA]</scope>
    <source>
        <strain evidence="3 4">DSM 103679</strain>
    </source>
</reference>
<sequence length="271" mass="31908">MKKNILFLLFIVNLIFLQAETFQKIDMKDFTLEDKWYDIDLGVSVDHSIRFKDNTMSFIDYEKGKKSENYIIESYKYRERKDGGLTFLDLENGTTYLCIASDDVLLLYKQNKKEPEYFGYFNLRAYEALRLPNKLCFEASTYLKEKNKEYPAENIGTWDLETPWVENVKGNGIGQKVTFGIDDSVIYIMTGYVSYEKPYLYKENSRPKKIKLTFLDVSKEPMIIELEDTPAPQKITLGERIESNVELEILEVYEGTKYQDTCINTIFFRVY</sequence>
<dbReference type="RefSeq" id="WP_184652146.1">
    <property type="nucleotide sequence ID" value="NZ_JACHFR010000002.1"/>
</dbReference>
<dbReference type="Proteomes" id="UP000578697">
    <property type="component" value="Unassembled WGS sequence"/>
</dbReference>
<organism evidence="3 4">
    <name type="scientific">Treponema rectale</name>
    <dbReference type="NCBI Taxonomy" id="744512"/>
    <lineage>
        <taxon>Bacteria</taxon>
        <taxon>Pseudomonadati</taxon>
        <taxon>Spirochaetota</taxon>
        <taxon>Spirochaetia</taxon>
        <taxon>Spirochaetales</taxon>
        <taxon>Treponemataceae</taxon>
        <taxon>Treponema</taxon>
    </lineage>
</organism>
<evidence type="ECO:0000259" key="2">
    <source>
        <dbReference type="Pfam" id="PF25302"/>
    </source>
</evidence>